<keyword evidence="3 4" id="KW-0418">Kinase</keyword>
<dbReference type="GO" id="GO:0031388">
    <property type="term" value="P:organic acid phosphorylation"/>
    <property type="evidence" value="ECO:0007669"/>
    <property type="project" value="UniProtKB-UniRule"/>
</dbReference>
<comment type="caution">
    <text evidence="5">The sequence shown here is derived from an EMBL/GenBank/DDBJ whole genome shotgun (WGS) entry which is preliminary data.</text>
</comment>
<dbReference type="Pfam" id="PF02595">
    <property type="entry name" value="Gly_kinase"/>
    <property type="match status" value="1"/>
</dbReference>
<dbReference type="InterPro" id="IPR018193">
    <property type="entry name" value="Glyc_kinase_flavodox-like_fold"/>
</dbReference>
<reference evidence="5 6" key="1">
    <citation type="submission" date="2018-05" db="EMBL/GenBank/DDBJ databases">
        <title>Genomic Encyclopedia of Type Strains, Phase IV (KMG-IV): sequencing the most valuable type-strain genomes for metagenomic binning, comparative biology and taxonomic classification.</title>
        <authorList>
            <person name="Goeker M."/>
        </authorList>
    </citation>
    <scope>NUCLEOTIDE SEQUENCE [LARGE SCALE GENOMIC DNA]</scope>
    <source>
        <strain evidence="5 6">DSM 22440</strain>
    </source>
</reference>
<gene>
    <name evidence="5" type="ORF">DES38_103251</name>
</gene>
<evidence type="ECO:0000313" key="6">
    <source>
        <dbReference type="Proteomes" id="UP000247922"/>
    </source>
</evidence>
<evidence type="ECO:0000313" key="5">
    <source>
        <dbReference type="EMBL" id="PXW92232.1"/>
    </source>
</evidence>
<dbReference type="InterPro" id="IPR004381">
    <property type="entry name" value="Glycerate_kinase"/>
</dbReference>
<organism evidence="5 6">
    <name type="scientific">Streptohalobacillus salinus</name>
    <dbReference type="NCBI Taxonomy" id="621096"/>
    <lineage>
        <taxon>Bacteria</taxon>
        <taxon>Bacillati</taxon>
        <taxon>Bacillota</taxon>
        <taxon>Bacilli</taxon>
        <taxon>Bacillales</taxon>
        <taxon>Bacillaceae</taxon>
        <taxon>Streptohalobacillus</taxon>
    </lineage>
</organism>
<dbReference type="InterPro" id="IPR018197">
    <property type="entry name" value="Glycerate_kinase_RE-like"/>
</dbReference>
<proteinExistence type="inferred from homology"/>
<evidence type="ECO:0000256" key="2">
    <source>
        <dbReference type="ARBA" id="ARBA00022679"/>
    </source>
</evidence>
<dbReference type="PANTHER" id="PTHR21599">
    <property type="entry name" value="GLYCERATE KINASE"/>
    <property type="match status" value="1"/>
</dbReference>
<dbReference type="OrthoDB" id="9774290at2"/>
<dbReference type="NCBIfam" id="TIGR00045">
    <property type="entry name" value="glycerate kinase"/>
    <property type="match status" value="1"/>
</dbReference>
<keyword evidence="2 4" id="KW-0808">Transferase</keyword>
<dbReference type="AlphaFoldDB" id="A0A2V3WD14"/>
<dbReference type="PIRSF" id="PIRSF006078">
    <property type="entry name" value="GlxK"/>
    <property type="match status" value="1"/>
</dbReference>
<evidence type="ECO:0000256" key="3">
    <source>
        <dbReference type="ARBA" id="ARBA00022777"/>
    </source>
</evidence>
<accession>A0A2V3WD14</accession>
<sequence length="378" mass="40674">MRILSVIDSFKGSMTSQEANLAVKRALQHHDVITFPIADGGEGTIDALTAQFNGELRDHTVTGPNGEQLQVKWGYVKEKNMAILEVAEAAGITKVPVDQLDPYLHTSYGVGEQIRLVLDYGVTEIMLGLGGSATIDGGFGLIQALGAIFYDKANNVLPMLPIQLDRVHSVDFSEVDPRLQQTNFSILTDVTNPLCGPNGAAYVFGAQKGLKELDFAHYDQAMNQYRAVIETELATRVQSNPGAGAAGGIGFIMHAYFKANVSSGLEWIAENGKLTEAIAAADLVITGEGKLDLQSLQGKVPIGIYQLATAQAKQTLFVSGFIDAALERDPTFEQALFLPIVDHVTTLDSAMKNGPGALEQALRRAFTFIDYGKSLNID</sequence>
<comment type="similarity">
    <text evidence="1 4">Belongs to the glycerate kinase type-1 family.</text>
</comment>
<dbReference type="InterPro" id="IPR036129">
    <property type="entry name" value="Glycerate_kinase_sf"/>
</dbReference>
<dbReference type="Gene3D" id="3.90.1510.10">
    <property type="entry name" value="Glycerate kinase, domain 2"/>
    <property type="match status" value="1"/>
</dbReference>
<dbReference type="Gene3D" id="3.40.50.10350">
    <property type="entry name" value="Glycerate kinase, domain 1"/>
    <property type="match status" value="1"/>
</dbReference>
<dbReference type="EMBL" id="QJJR01000003">
    <property type="protein sequence ID" value="PXW92232.1"/>
    <property type="molecule type" value="Genomic_DNA"/>
</dbReference>
<dbReference type="SUPFAM" id="SSF110738">
    <property type="entry name" value="Glycerate kinase I"/>
    <property type="match status" value="1"/>
</dbReference>
<dbReference type="RefSeq" id="WP_110250854.1">
    <property type="nucleotide sequence ID" value="NZ_QJJR01000003.1"/>
</dbReference>
<evidence type="ECO:0000256" key="1">
    <source>
        <dbReference type="ARBA" id="ARBA00006284"/>
    </source>
</evidence>
<name>A0A2V3WD14_9BACI</name>
<dbReference type="PANTHER" id="PTHR21599:SF0">
    <property type="entry name" value="GLYCERATE KINASE"/>
    <property type="match status" value="1"/>
</dbReference>
<protein>
    <submittedName>
        <fullName evidence="5">Glycerate kinase</fullName>
    </submittedName>
</protein>
<dbReference type="Proteomes" id="UP000247922">
    <property type="component" value="Unassembled WGS sequence"/>
</dbReference>
<evidence type="ECO:0000256" key="4">
    <source>
        <dbReference type="PIRNR" id="PIRNR006078"/>
    </source>
</evidence>
<dbReference type="GO" id="GO:0008887">
    <property type="term" value="F:glycerate kinase activity"/>
    <property type="evidence" value="ECO:0007669"/>
    <property type="project" value="UniProtKB-UniRule"/>
</dbReference>
<keyword evidence="6" id="KW-1185">Reference proteome</keyword>